<evidence type="ECO:0000313" key="2">
    <source>
        <dbReference type="Proteomes" id="UP001484239"/>
    </source>
</evidence>
<dbReference type="Proteomes" id="UP001484239">
    <property type="component" value="Unassembled WGS sequence"/>
</dbReference>
<name>A0ABU9EA57_9BACT</name>
<organism evidence="1 2">
    <name type="scientific">Gaopeijia maritima</name>
    <dbReference type="NCBI Taxonomy" id="3119007"/>
    <lineage>
        <taxon>Bacteria</taxon>
        <taxon>Pseudomonadati</taxon>
        <taxon>Gemmatimonadota</taxon>
        <taxon>Longimicrobiia</taxon>
        <taxon>Gaopeijiales</taxon>
        <taxon>Gaopeijiaceae</taxon>
        <taxon>Gaopeijia</taxon>
    </lineage>
</organism>
<sequence length="153" mass="17246">MRDEAAPNPTPLSGEEIQARVHGSLAEYMGRSVLEQYALFMGKAQMLELGLKGLLTRRFDVPADDMERWTLGKTKNALAGRGLRSDFIELLEGVVGHRNSMAHEFLVSSAITRSIAKCSGRRLHGDLFRALYEVEQIILIHDWCEENDAWLCE</sequence>
<dbReference type="RefSeq" id="WP_405287034.1">
    <property type="nucleotide sequence ID" value="NZ_JBBHLI010000006.1"/>
</dbReference>
<proteinExistence type="predicted"/>
<reference evidence="1 2" key="1">
    <citation type="submission" date="2024-02" db="EMBL/GenBank/DDBJ databases">
        <title>A novel Gemmatimonadota bacterium.</title>
        <authorList>
            <person name="Du Z.-J."/>
            <person name="Ye Y.-Q."/>
        </authorList>
    </citation>
    <scope>NUCLEOTIDE SEQUENCE [LARGE SCALE GENOMIC DNA]</scope>
    <source>
        <strain evidence="1 2">DH-20</strain>
    </source>
</reference>
<accession>A0ABU9EA57</accession>
<protein>
    <recommendedName>
        <fullName evidence="3">RiboL-PSP-HEPN domain-containing protein</fullName>
    </recommendedName>
</protein>
<dbReference type="EMBL" id="JBBHLI010000006">
    <property type="protein sequence ID" value="MEK9501626.1"/>
    <property type="molecule type" value="Genomic_DNA"/>
</dbReference>
<evidence type="ECO:0000313" key="1">
    <source>
        <dbReference type="EMBL" id="MEK9501626.1"/>
    </source>
</evidence>
<keyword evidence="2" id="KW-1185">Reference proteome</keyword>
<evidence type="ECO:0008006" key="3">
    <source>
        <dbReference type="Google" id="ProtNLM"/>
    </source>
</evidence>
<gene>
    <name evidence="1" type="ORF">WI372_11600</name>
</gene>
<comment type="caution">
    <text evidence="1">The sequence shown here is derived from an EMBL/GenBank/DDBJ whole genome shotgun (WGS) entry which is preliminary data.</text>
</comment>